<name>A0A933DRV9_9BACT</name>
<evidence type="ECO:0000313" key="3">
    <source>
        <dbReference type="Proteomes" id="UP000756703"/>
    </source>
</evidence>
<dbReference type="Proteomes" id="UP000756703">
    <property type="component" value="Unassembled WGS sequence"/>
</dbReference>
<proteinExistence type="predicted"/>
<feature type="transmembrane region" description="Helical" evidence="1">
    <location>
        <begin position="29"/>
        <end position="50"/>
    </location>
</feature>
<dbReference type="AlphaFoldDB" id="A0A933DRV9"/>
<keyword evidence="1" id="KW-0812">Transmembrane</keyword>
<reference evidence="2" key="1">
    <citation type="submission" date="2020-07" db="EMBL/GenBank/DDBJ databases">
        <title>Huge and variable diversity of episymbiotic CPR bacteria and DPANN archaea in groundwater ecosystems.</title>
        <authorList>
            <person name="He C.Y."/>
            <person name="Keren R."/>
            <person name="Whittaker M."/>
            <person name="Farag I.F."/>
            <person name="Doudna J."/>
            <person name="Cate J.H.D."/>
            <person name="Banfield J.F."/>
        </authorList>
    </citation>
    <scope>NUCLEOTIDE SEQUENCE</scope>
    <source>
        <strain evidence="2">NC_groundwater_1225_Ag_S-0.1um_56_177</strain>
    </source>
</reference>
<comment type="caution">
    <text evidence="2">The sequence shown here is derived from an EMBL/GenBank/DDBJ whole genome shotgun (WGS) entry which is preliminary data.</text>
</comment>
<dbReference type="EMBL" id="JACQMI010000005">
    <property type="protein sequence ID" value="MBI4132565.1"/>
    <property type="molecule type" value="Genomic_DNA"/>
</dbReference>
<sequence>MQVIFGPPDISDLEKKIEKLHQTPWYQRWWGILILGIVASAIVAAVFTFYA</sequence>
<keyword evidence="1" id="KW-1133">Transmembrane helix</keyword>
<evidence type="ECO:0000313" key="2">
    <source>
        <dbReference type="EMBL" id="MBI4132565.1"/>
    </source>
</evidence>
<organism evidence="2 3">
    <name type="scientific">Candidatus Sungiibacteriota bacterium</name>
    <dbReference type="NCBI Taxonomy" id="2750080"/>
    <lineage>
        <taxon>Bacteria</taxon>
        <taxon>Candidatus Sungiibacteriota</taxon>
    </lineage>
</organism>
<evidence type="ECO:0000256" key="1">
    <source>
        <dbReference type="SAM" id="Phobius"/>
    </source>
</evidence>
<keyword evidence="1" id="KW-0472">Membrane</keyword>
<protein>
    <submittedName>
        <fullName evidence="2">Uncharacterized protein</fullName>
    </submittedName>
</protein>
<accession>A0A933DRV9</accession>
<gene>
    <name evidence="2" type="ORF">HY473_00490</name>
</gene>